<keyword evidence="5" id="KW-1185">Reference proteome</keyword>
<evidence type="ECO:0000313" key="5">
    <source>
        <dbReference type="Proteomes" id="UP001161017"/>
    </source>
</evidence>
<accession>A0AA43TW55</accession>
<dbReference type="InterPro" id="IPR046529">
    <property type="entry name" value="DUF6594"/>
</dbReference>
<dbReference type="EMBL" id="JAPUFD010000011">
    <property type="protein sequence ID" value="MDI1490158.1"/>
    <property type="molecule type" value="Genomic_DNA"/>
</dbReference>
<evidence type="ECO:0000313" key="4">
    <source>
        <dbReference type="EMBL" id="MDI1490158.1"/>
    </source>
</evidence>
<gene>
    <name evidence="4" type="ORF">OHK93_001358</name>
</gene>
<sequence>MDQEDTVDAAHAAAASEPSQMPLPSKAAESAGSIDVVHAAATTEPSQIPSPLEAVESADDDSLSLAGSSTSSGWTENIGSGSPPGPSRVDRFRKAIGLPNREEDFSYGVPEIIPSLDSYPRGYSKVAAYQTLEPAWLIFRKFGWLRNHALLDLQDELKKLEEKLMEHNKYEYKRGNKDRLLSRRSDYERPNSREALMIQIKEKLEQYDNLLLRTQKVQAIEGPSRRYQNSLYNCIHVEQNIMRSGTEEQWIRRSDDLASIAGDADNGWLSAVVEDSIRTVSESILLVSRCFFPPERSYG</sequence>
<feature type="compositionally biased region" description="Low complexity" evidence="2">
    <location>
        <begin position="63"/>
        <end position="73"/>
    </location>
</feature>
<dbReference type="PANTHER" id="PTHR34502:SF3">
    <property type="entry name" value="DUF6594 DOMAIN-CONTAINING PROTEIN"/>
    <property type="match status" value="1"/>
</dbReference>
<dbReference type="Proteomes" id="UP001161017">
    <property type="component" value="Unassembled WGS sequence"/>
</dbReference>
<evidence type="ECO:0000256" key="1">
    <source>
        <dbReference type="SAM" id="Coils"/>
    </source>
</evidence>
<protein>
    <recommendedName>
        <fullName evidence="3">DUF6594 domain-containing protein</fullName>
    </recommendedName>
</protein>
<feature type="region of interest" description="Disordered" evidence="2">
    <location>
        <begin position="1"/>
        <end position="91"/>
    </location>
</feature>
<proteinExistence type="predicted"/>
<dbReference type="AlphaFoldDB" id="A0AA43TW55"/>
<comment type="caution">
    <text evidence="4">The sequence shown here is derived from an EMBL/GenBank/DDBJ whole genome shotgun (WGS) entry which is preliminary data.</text>
</comment>
<feature type="coiled-coil region" evidence="1">
    <location>
        <begin position="150"/>
        <end position="213"/>
    </location>
</feature>
<organism evidence="4 5">
    <name type="scientific">Ramalina farinacea</name>
    <dbReference type="NCBI Taxonomy" id="258253"/>
    <lineage>
        <taxon>Eukaryota</taxon>
        <taxon>Fungi</taxon>
        <taxon>Dikarya</taxon>
        <taxon>Ascomycota</taxon>
        <taxon>Pezizomycotina</taxon>
        <taxon>Lecanoromycetes</taxon>
        <taxon>OSLEUM clade</taxon>
        <taxon>Lecanoromycetidae</taxon>
        <taxon>Lecanorales</taxon>
        <taxon>Lecanorineae</taxon>
        <taxon>Ramalinaceae</taxon>
        <taxon>Ramalina</taxon>
    </lineage>
</organism>
<evidence type="ECO:0000259" key="3">
    <source>
        <dbReference type="Pfam" id="PF20237"/>
    </source>
</evidence>
<evidence type="ECO:0000256" key="2">
    <source>
        <dbReference type="SAM" id="MobiDB-lite"/>
    </source>
</evidence>
<dbReference type="PANTHER" id="PTHR34502">
    <property type="entry name" value="DUF6594 DOMAIN-CONTAINING PROTEIN-RELATED"/>
    <property type="match status" value="1"/>
</dbReference>
<reference evidence="4" key="1">
    <citation type="journal article" date="2023" name="Genome Biol. Evol.">
        <title>First Whole Genome Sequence and Flow Cytometry Genome Size Data for the Lichen-Forming Fungus Ramalina farinacea (Ascomycota).</title>
        <authorList>
            <person name="Llewellyn T."/>
            <person name="Mian S."/>
            <person name="Hill R."/>
            <person name="Leitch I.J."/>
            <person name="Gaya E."/>
        </authorList>
    </citation>
    <scope>NUCLEOTIDE SEQUENCE</scope>
    <source>
        <strain evidence="4">LIQ254RAFAR</strain>
    </source>
</reference>
<name>A0AA43TW55_9LECA</name>
<dbReference type="Pfam" id="PF20237">
    <property type="entry name" value="DUF6594"/>
    <property type="match status" value="1"/>
</dbReference>
<feature type="domain" description="DUF6594" evidence="3">
    <location>
        <begin position="123"/>
        <end position="282"/>
    </location>
</feature>
<keyword evidence="1" id="KW-0175">Coiled coil</keyword>